<reference evidence="5" key="1">
    <citation type="submission" date="2015-09" db="EMBL/GenBank/DDBJ databases">
        <authorList>
            <person name="Wibberg D."/>
        </authorList>
    </citation>
    <scope>NUCLEOTIDE SEQUENCE [LARGE SCALE GENOMIC DNA]</scope>
    <source>
        <strain evidence="5">SD1D</strain>
    </source>
</reference>
<dbReference type="Proteomes" id="UP000196053">
    <property type="component" value="Chromosome I"/>
</dbReference>
<proteinExistence type="predicted"/>
<evidence type="ECO:0000313" key="4">
    <source>
        <dbReference type="EMBL" id="CUH93436.1"/>
    </source>
</evidence>
<dbReference type="SUPFAM" id="SSF57884">
    <property type="entry name" value="Ada DNA repair protein, N-terminal domain (N-Ada 10)"/>
    <property type="match status" value="1"/>
</dbReference>
<evidence type="ECO:0000313" key="5">
    <source>
        <dbReference type="Proteomes" id="UP000196053"/>
    </source>
</evidence>
<dbReference type="InterPro" id="IPR036866">
    <property type="entry name" value="RibonucZ/Hydroxyglut_hydro"/>
</dbReference>
<name>A0A0K8J721_9FIRM</name>
<keyword evidence="2" id="KW-0732">Signal</keyword>
<evidence type="ECO:0000256" key="2">
    <source>
        <dbReference type="SAM" id="SignalP"/>
    </source>
</evidence>
<dbReference type="PROSITE" id="PS51257">
    <property type="entry name" value="PROKAR_LIPOPROTEIN"/>
    <property type="match status" value="1"/>
</dbReference>
<dbReference type="SMART" id="SM00849">
    <property type="entry name" value="Lactamase_B"/>
    <property type="match status" value="1"/>
</dbReference>
<sequence>MKKFILWILITAVFLSTGCSYIEHTQGADDKKNHLENEITPEDSVDSGKSHDKNNLASPDNKTSQSEDTSKQEDTNPKSQETDTSEDPEAESSILKLHIIDVGQGDSILIESNNKYMLVDGGERDQGKVVVNYLEKIGVKKLDYLIATHPHSDHIGGLAQVIDNFKIGRIIMPNVVHTSKTFENLLDTIANKGLKITKPVVGNEYNIGNASFIIIAPSSSKYNNLNDYSVGVKLQNGNNSFVLTGDAEIKSENEMLKTGINLEADVLKLGHHGSTTSNSDNFIDAVNPSIAIISAGEGNQYGHPHVEVLENIKNRNIKLFRTDKQGTIIIESNGRTISVNKEPYVITSDDLKAKNQAEAKSEQKTQTDKNTAKSSNTKNESSTAKDSNNSKNITVHITKTGSKYHRSGCRHLKSDIAVTLEEALNKGLTPCKTCKPPTN</sequence>
<dbReference type="AlphaFoldDB" id="A0A0K8J721"/>
<dbReference type="SUPFAM" id="SSF56281">
    <property type="entry name" value="Metallo-hydrolase/oxidoreductase"/>
    <property type="match status" value="1"/>
</dbReference>
<dbReference type="EMBL" id="LN879430">
    <property type="protein sequence ID" value="CUH93436.1"/>
    <property type="molecule type" value="Genomic_DNA"/>
</dbReference>
<dbReference type="InterPro" id="IPR035681">
    <property type="entry name" value="ComA-like_MBL"/>
</dbReference>
<evidence type="ECO:0000259" key="3">
    <source>
        <dbReference type="SMART" id="SM00849"/>
    </source>
</evidence>
<feature type="compositionally biased region" description="Polar residues" evidence="1">
    <location>
        <begin position="55"/>
        <end position="67"/>
    </location>
</feature>
<organism evidence="4 5">
    <name type="scientific">Herbinix luporum</name>
    <dbReference type="NCBI Taxonomy" id="1679721"/>
    <lineage>
        <taxon>Bacteria</taxon>
        <taxon>Bacillati</taxon>
        <taxon>Bacillota</taxon>
        <taxon>Clostridia</taxon>
        <taxon>Lachnospirales</taxon>
        <taxon>Lachnospiraceae</taxon>
        <taxon>Herbinix</taxon>
    </lineage>
</organism>
<dbReference type="InterPro" id="IPR052159">
    <property type="entry name" value="Competence_DNA_uptake"/>
</dbReference>
<feature type="compositionally biased region" description="Polar residues" evidence="1">
    <location>
        <begin position="372"/>
        <end position="393"/>
    </location>
</feature>
<gene>
    <name evidence="4" type="ORF">SD1D_1896</name>
</gene>
<dbReference type="InterPro" id="IPR035451">
    <property type="entry name" value="Ada-like_dom_sf"/>
</dbReference>
<dbReference type="CDD" id="cd07731">
    <property type="entry name" value="ComA-like_MBL-fold"/>
    <property type="match status" value="1"/>
</dbReference>
<dbReference type="RefSeq" id="WP_058258681.1">
    <property type="nucleotide sequence ID" value="NZ_LN879430.1"/>
</dbReference>
<dbReference type="InterPro" id="IPR001279">
    <property type="entry name" value="Metallo-B-lactamas"/>
</dbReference>
<dbReference type="Gene3D" id="3.60.15.10">
    <property type="entry name" value="Ribonuclease Z/Hydroxyacylglutathione hydrolase-like"/>
    <property type="match status" value="1"/>
</dbReference>
<protein>
    <recommendedName>
        <fullName evidence="3">Metallo-beta-lactamase domain-containing protein</fullName>
    </recommendedName>
</protein>
<feature type="compositionally biased region" description="Basic and acidic residues" evidence="1">
    <location>
        <begin position="355"/>
        <end position="371"/>
    </location>
</feature>
<keyword evidence="5" id="KW-1185">Reference proteome</keyword>
<dbReference type="PANTHER" id="PTHR30619">
    <property type="entry name" value="DNA INTERNALIZATION/COMPETENCE PROTEIN COMEC/REC2"/>
    <property type="match status" value="1"/>
</dbReference>
<dbReference type="PANTHER" id="PTHR30619:SF7">
    <property type="entry name" value="BETA-LACTAMASE DOMAIN PROTEIN"/>
    <property type="match status" value="1"/>
</dbReference>
<dbReference type="KEGG" id="hsd:SD1D_1896"/>
<dbReference type="Pfam" id="PF00753">
    <property type="entry name" value="Lactamase_B"/>
    <property type="match status" value="1"/>
</dbReference>
<feature type="region of interest" description="Disordered" evidence="1">
    <location>
        <begin position="32"/>
        <end position="90"/>
    </location>
</feature>
<feature type="domain" description="Metallo-beta-lactamase" evidence="3">
    <location>
        <begin position="104"/>
        <end position="297"/>
    </location>
</feature>
<accession>A0A0K8J721</accession>
<feature type="signal peptide" evidence="2">
    <location>
        <begin position="1"/>
        <end position="21"/>
    </location>
</feature>
<feature type="chain" id="PRO_5039354568" description="Metallo-beta-lactamase domain-containing protein" evidence="2">
    <location>
        <begin position="22"/>
        <end position="439"/>
    </location>
</feature>
<feature type="region of interest" description="Disordered" evidence="1">
    <location>
        <begin position="355"/>
        <end position="393"/>
    </location>
</feature>
<evidence type="ECO:0000256" key="1">
    <source>
        <dbReference type="SAM" id="MobiDB-lite"/>
    </source>
</evidence>
<dbReference type="OrthoDB" id="9783680at2"/>